<dbReference type="PANTHER" id="PTHR42779:SF1">
    <property type="entry name" value="PROTEIN YNJB"/>
    <property type="match status" value="1"/>
</dbReference>
<reference evidence="2 3" key="1">
    <citation type="journal article" date="2005" name="Int. J. Syst. Evol. Microbiol.">
        <title>Bacillus cibi sp. nov., isolated from jeotgal, a traditional Korean fermented seafood.</title>
        <authorList>
            <person name="Yoon J.H."/>
            <person name="Lee C.H."/>
            <person name="Oh T.K."/>
        </authorList>
    </citation>
    <scope>NUCLEOTIDE SEQUENCE [LARGE SCALE GENOMIC DNA]</scope>
    <source>
        <strain evidence="2 3">DSM 16189</strain>
    </source>
</reference>
<proteinExistence type="predicted"/>
<feature type="signal peptide" evidence="1">
    <location>
        <begin position="1"/>
        <end position="22"/>
    </location>
</feature>
<protein>
    <submittedName>
        <fullName evidence="2">ABC transporter substrate-binding protein</fullName>
    </submittedName>
</protein>
<dbReference type="InterPro" id="IPR006059">
    <property type="entry name" value="SBP"/>
</dbReference>
<accession>A0A084H2X2</accession>
<dbReference type="OrthoDB" id="3239593at2"/>
<dbReference type="EMBL" id="JNVC02000001">
    <property type="protein sequence ID" value="KEZ53934.1"/>
    <property type="molecule type" value="Genomic_DNA"/>
</dbReference>
<dbReference type="Proteomes" id="UP000028549">
    <property type="component" value="Unassembled WGS sequence"/>
</dbReference>
<dbReference type="NCBIfam" id="NF008633">
    <property type="entry name" value="PRK11622.1"/>
    <property type="match status" value="1"/>
</dbReference>
<dbReference type="SUPFAM" id="SSF53850">
    <property type="entry name" value="Periplasmic binding protein-like II"/>
    <property type="match status" value="1"/>
</dbReference>
<comment type="caution">
    <text evidence="2">The sequence shown here is derived from an EMBL/GenBank/DDBJ whole genome shotgun (WGS) entry which is preliminary data.</text>
</comment>
<keyword evidence="3" id="KW-1185">Reference proteome</keyword>
<keyword evidence="1" id="KW-0732">Signal</keyword>
<evidence type="ECO:0000313" key="2">
    <source>
        <dbReference type="EMBL" id="KEZ53934.1"/>
    </source>
</evidence>
<dbReference type="InterPro" id="IPR027020">
    <property type="entry name" value="YnjB"/>
</dbReference>
<dbReference type="Pfam" id="PF13416">
    <property type="entry name" value="SBP_bac_8"/>
    <property type="match status" value="1"/>
</dbReference>
<dbReference type="RefSeq" id="WP_029565468.1">
    <property type="nucleotide sequence ID" value="NZ_CP176757.1"/>
</dbReference>
<name>A0A084H2X2_METID</name>
<dbReference type="STRING" id="246786.GS18_0203065"/>
<organism evidence="2 3">
    <name type="scientific">Metabacillus indicus</name>
    <name type="common">Bacillus indicus</name>
    <dbReference type="NCBI Taxonomy" id="246786"/>
    <lineage>
        <taxon>Bacteria</taxon>
        <taxon>Bacillati</taxon>
        <taxon>Bacillota</taxon>
        <taxon>Bacilli</taxon>
        <taxon>Bacillales</taxon>
        <taxon>Bacillaceae</taxon>
        <taxon>Metabacillus</taxon>
    </lineage>
</organism>
<evidence type="ECO:0000313" key="3">
    <source>
        <dbReference type="Proteomes" id="UP000028549"/>
    </source>
</evidence>
<gene>
    <name evidence="2" type="ORF">GS18_0203065</name>
</gene>
<dbReference type="PANTHER" id="PTHR42779">
    <property type="entry name" value="PROTEIN YNJB"/>
    <property type="match status" value="1"/>
</dbReference>
<feature type="chain" id="PRO_5001776187" evidence="1">
    <location>
        <begin position="23"/>
        <end position="410"/>
    </location>
</feature>
<dbReference type="PIRSF" id="PIRSF029172">
    <property type="entry name" value="UCP029172_ABC_sbc_YnjB"/>
    <property type="match status" value="1"/>
</dbReference>
<dbReference type="PROSITE" id="PS51257">
    <property type="entry name" value="PROKAR_LIPOPROTEIN"/>
    <property type="match status" value="1"/>
</dbReference>
<evidence type="ECO:0000256" key="1">
    <source>
        <dbReference type="SAM" id="SignalP"/>
    </source>
</evidence>
<dbReference type="AlphaFoldDB" id="A0A084H2X2"/>
<dbReference type="Gene3D" id="3.40.190.10">
    <property type="entry name" value="Periplasmic binding protein-like II"/>
    <property type="match status" value="2"/>
</dbReference>
<sequence>MKPFLLFLVLLVAAAGCSQSSAQNENRESLDQSWEEIENKADGTTVRMFMWGGDEGINQYIDDWAAPRLKEQYGLTLERVPMDAPEFLQKLLNEKKAGENKGSTDIIWINGENFKNAKNSDLLYGPFTEKLPNFKNHINGDALDIQYDFGEKTEGLEAPWGKVQFVFHYDGAKVKDPPASLEELKKWAEDNPGKFTYPDANDFTGNAFLRHVFYESGGGADLFLKEGFDEELAASSSSDMWTYLNDLKPSLWKKGATYPNTLTELDRLYSSGEVWMTMGYNEARAESLIEKGIFPETTKSFVLDSGSLGNTHFLGIPFNTQNPEGAMTAINFFMSPEAQLAKYDSTYWGEGMAVDPETFNEEQKKKFNDIERGQSVLPQDVLQKALVPEVDAQYVNWLKENWLNEVAGKK</sequence>